<dbReference type="SUPFAM" id="SSF82866">
    <property type="entry name" value="Multidrug efflux transporter AcrB transmembrane domain"/>
    <property type="match status" value="2"/>
</dbReference>
<comment type="similarity">
    <text evidence="2">Belongs to the resistance-nodulation-cell division (RND) (TC 2.A.6) family. MmpL subfamily.</text>
</comment>
<accession>A0ABV3DRR5</accession>
<protein>
    <submittedName>
        <fullName evidence="9">MMPL family transporter</fullName>
    </submittedName>
</protein>
<dbReference type="InterPro" id="IPR050545">
    <property type="entry name" value="Mycobact_MmpL"/>
</dbReference>
<sequence length="800" mass="81936">MFAALARLTTSRPRLLLISAFVLLALAAVVGRGAADELLGGGNEDPGSSSARAAAALDRDFPGSRPNFVLLVTPSGGSAGLDGPGTAADAKALTDRLAAEPGVTGVRSYWTTGSPTLRTDDGRSGLVLAHLEGRETAAADTLERIAPHYRGAQDGLDVRIGGMVAVQHDIQSTISEDLVRAELIALPITLLILVLVFGSAVAALLPLAVGLFAMFGTSAVLRAVASFTDVSVFALNLTTVLGLGLAVDYGLFVVRRYREELAGGADVPGAVAATLRTAGRTVLFSALTLAVSLAAMLVFPQYFLRSFAYAGIPVVLLAAVGALVVLPAALVLLGRRVDAGDIRKPLRRIGFLGRRRASVEADGAESLAGTGWFRLSQAVMRRAPVVTVATVGGLLLLGLPFLGVQFGTADDRQLPRSAESRQVQQVIRDHVEGRPAGTIEIVARESTDSAARADYAVRLSALPGVARVVGPEGVFRAGQLETAPGPAEAGRIAGAGAATSAYLSVVPAIEDLSPAGQELVRDVRATQAPSPVLVGGLTATIVDSKDAIADRLWIAGAIVLLATFVLVFLLSGSVVLPLLAIVFAALSLTAMFGAVVWVVQDGNLSGVLGFTPTGSIETALPVLMFCIAFGLSMDYGVFLLSRVREEYELTGDHRRSVAVGLARTGSIVTAAAAVMAVVMGAIGTSRVTNTMMLGGGLALAVLVDAFIVRSLLVPAVLGLFGERSWWAPRPLRRLHDRFGISESGPGPRGVPAAAGAVAGAGFGADAGAEVGAEAEAAAGSAAGARHSVAVSTSSQESGAL</sequence>
<feature type="transmembrane region" description="Helical" evidence="7">
    <location>
        <begin position="282"/>
        <end position="304"/>
    </location>
</feature>
<dbReference type="Pfam" id="PF03176">
    <property type="entry name" value="MMPL"/>
    <property type="match status" value="2"/>
</dbReference>
<feature type="transmembrane region" description="Helical" evidence="7">
    <location>
        <begin position="619"/>
        <end position="640"/>
    </location>
</feature>
<evidence type="ECO:0000256" key="3">
    <source>
        <dbReference type="ARBA" id="ARBA00022475"/>
    </source>
</evidence>
<dbReference type="InterPro" id="IPR000731">
    <property type="entry name" value="SSD"/>
</dbReference>
<keyword evidence="3" id="KW-1003">Cell membrane</keyword>
<gene>
    <name evidence="9" type="ORF">AB0C36_33680</name>
</gene>
<comment type="caution">
    <text evidence="9">The sequence shown here is derived from an EMBL/GenBank/DDBJ whole genome shotgun (WGS) entry which is preliminary data.</text>
</comment>
<comment type="subcellular location">
    <subcellularLocation>
        <location evidence="1">Cell membrane</location>
        <topology evidence="1">Multi-pass membrane protein</topology>
    </subcellularLocation>
</comment>
<evidence type="ECO:0000256" key="1">
    <source>
        <dbReference type="ARBA" id="ARBA00004651"/>
    </source>
</evidence>
<dbReference type="RefSeq" id="WP_358361800.1">
    <property type="nucleotide sequence ID" value="NZ_JBEZFP010000123.1"/>
</dbReference>
<feature type="transmembrane region" description="Helical" evidence="7">
    <location>
        <begin position="310"/>
        <end position="334"/>
    </location>
</feature>
<dbReference type="InterPro" id="IPR004869">
    <property type="entry name" value="MMPL_dom"/>
</dbReference>
<dbReference type="Proteomes" id="UP001551482">
    <property type="component" value="Unassembled WGS sequence"/>
</dbReference>
<feature type="transmembrane region" description="Helical" evidence="7">
    <location>
        <begin position="578"/>
        <end position="599"/>
    </location>
</feature>
<feature type="transmembrane region" description="Helical" evidence="7">
    <location>
        <begin position="661"/>
        <end position="683"/>
    </location>
</feature>
<feature type="transmembrane region" description="Helical" evidence="7">
    <location>
        <begin position="695"/>
        <end position="720"/>
    </location>
</feature>
<dbReference type="PANTHER" id="PTHR33406">
    <property type="entry name" value="MEMBRANE PROTEIN MJ1562-RELATED"/>
    <property type="match status" value="1"/>
</dbReference>
<feature type="transmembrane region" description="Helical" evidence="7">
    <location>
        <begin position="383"/>
        <end position="403"/>
    </location>
</feature>
<evidence type="ECO:0000256" key="2">
    <source>
        <dbReference type="ARBA" id="ARBA00010157"/>
    </source>
</evidence>
<evidence type="ECO:0000313" key="10">
    <source>
        <dbReference type="Proteomes" id="UP001551482"/>
    </source>
</evidence>
<reference evidence="9 10" key="1">
    <citation type="submission" date="2024-06" db="EMBL/GenBank/DDBJ databases">
        <title>The Natural Products Discovery Center: Release of the First 8490 Sequenced Strains for Exploring Actinobacteria Biosynthetic Diversity.</title>
        <authorList>
            <person name="Kalkreuter E."/>
            <person name="Kautsar S.A."/>
            <person name="Yang D."/>
            <person name="Bader C.D."/>
            <person name="Teijaro C.N."/>
            <person name="Fluegel L."/>
            <person name="Davis C.M."/>
            <person name="Simpson J.R."/>
            <person name="Lauterbach L."/>
            <person name="Steele A.D."/>
            <person name="Gui C."/>
            <person name="Meng S."/>
            <person name="Li G."/>
            <person name="Viehrig K."/>
            <person name="Ye F."/>
            <person name="Su P."/>
            <person name="Kiefer A.F."/>
            <person name="Nichols A."/>
            <person name="Cepeda A.J."/>
            <person name="Yan W."/>
            <person name="Fan B."/>
            <person name="Jiang Y."/>
            <person name="Adhikari A."/>
            <person name="Zheng C.-J."/>
            <person name="Schuster L."/>
            <person name="Cowan T.M."/>
            <person name="Smanski M.J."/>
            <person name="Chevrette M.G."/>
            <person name="De Carvalho L.P.S."/>
            <person name="Shen B."/>
        </authorList>
    </citation>
    <scope>NUCLEOTIDE SEQUENCE [LARGE SCALE GENOMIC DNA]</scope>
    <source>
        <strain evidence="9 10">NPDC048946</strain>
    </source>
</reference>
<dbReference type="PANTHER" id="PTHR33406:SF11">
    <property type="entry name" value="MEMBRANE PROTEIN SCO6666-RELATED"/>
    <property type="match status" value="1"/>
</dbReference>
<organism evidence="9 10">
    <name type="scientific">Streptodolium elevatio</name>
    <dbReference type="NCBI Taxonomy" id="3157996"/>
    <lineage>
        <taxon>Bacteria</taxon>
        <taxon>Bacillati</taxon>
        <taxon>Actinomycetota</taxon>
        <taxon>Actinomycetes</taxon>
        <taxon>Kitasatosporales</taxon>
        <taxon>Streptomycetaceae</taxon>
        <taxon>Streptodolium</taxon>
    </lineage>
</organism>
<evidence type="ECO:0000256" key="4">
    <source>
        <dbReference type="ARBA" id="ARBA00022692"/>
    </source>
</evidence>
<feature type="domain" description="SSD" evidence="8">
    <location>
        <begin position="200"/>
        <end position="332"/>
    </location>
</feature>
<keyword evidence="6 7" id="KW-0472">Membrane</keyword>
<feature type="transmembrane region" description="Helical" evidence="7">
    <location>
        <begin position="231"/>
        <end position="254"/>
    </location>
</feature>
<name>A0ABV3DRR5_9ACTN</name>
<evidence type="ECO:0000313" key="9">
    <source>
        <dbReference type="EMBL" id="MEU8138436.1"/>
    </source>
</evidence>
<evidence type="ECO:0000256" key="6">
    <source>
        <dbReference type="ARBA" id="ARBA00023136"/>
    </source>
</evidence>
<dbReference type="Gene3D" id="1.20.1640.10">
    <property type="entry name" value="Multidrug efflux transporter AcrB transmembrane domain"/>
    <property type="match status" value="2"/>
</dbReference>
<evidence type="ECO:0000256" key="5">
    <source>
        <dbReference type="ARBA" id="ARBA00022989"/>
    </source>
</evidence>
<dbReference type="PROSITE" id="PS50156">
    <property type="entry name" value="SSD"/>
    <property type="match status" value="1"/>
</dbReference>
<evidence type="ECO:0000259" key="8">
    <source>
        <dbReference type="PROSITE" id="PS50156"/>
    </source>
</evidence>
<feature type="transmembrane region" description="Helical" evidence="7">
    <location>
        <begin position="552"/>
        <end position="571"/>
    </location>
</feature>
<dbReference type="EMBL" id="JBEZFP010000123">
    <property type="protein sequence ID" value="MEU8138436.1"/>
    <property type="molecule type" value="Genomic_DNA"/>
</dbReference>
<proteinExistence type="inferred from homology"/>
<evidence type="ECO:0000256" key="7">
    <source>
        <dbReference type="SAM" id="Phobius"/>
    </source>
</evidence>
<keyword evidence="10" id="KW-1185">Reference proteome</keyword>
<keyword evidence="5 7" id="KW-1133">Transmembrane helix</keyword>
<keyword evidence="4 7" id="KW-0812">Transmembrane</keyword>